<evidence type="ECO:0000313" key="4">
    <source>
        <dbReference type="Proteomes" id="UP000299102"/>
    </source>
</evidence>
<feature type="region of interest" description="Disordered" evidence="1">
    <location>
        <begin position="71"/>
        <end position="92"/>
    </location>
</feature>
<dbReference type="AlphaFoldDB" id="A0A4C1SZW0"/>
<keyword evidence="4" id="KW-1185">Reference proteome</keyword>
<sequence length="105" mass="10648">MYVNVSCLVYLPLAVDVSGVGTVARSGVWCACGGGSRRRECARGAGGAGEAPGAGIRTRVARAAVNAGAALQEPSSAATGRPPLGGLREHPPQIFNGHIELMNHL</sequence>
<keyword evidence="2" id="KW-0732">Signal</keyword>
<accession>A0A4C1SZW0</accession>
<evidence type="ECO:0000313" key="3">
    <source>
        <dbReference type="EMBL" id="GBP07465.1"/>
    </source>
</evidence>
<evidence type="ECO:0000256" key="2">
    <source>
        <dbReference type="SAM" id="SignalP"/>
    </source>
</evidence>
<feature type="signal peptide" evidence="2">
    <location>
        <begin position="1"/>
        <end position="19"/>
    </location>
</feature>
<proteinExistence type="predicted"/>
<comment type="caution">
    <text evidence="3">The sequence shown here is derived from an EMBL/GenBank/DDBJ whole genome shotgun (WGS) entry which is preliminary data.</text>
</comment>
<feature type="chain" id="PRO_5020034912" evidence="2">
    <location>
        <begin position="20"/>
        <end position="105"/>
    </location>
</feature>
<reference evidence="3 4" key="1">
    <citation type="journal article" date="2019" name="Commun. Biol.">
        <title>The bagworm genome reveals a unique fibroin gene that provides high tensile strength.</title>
        <authorList>
            <person name="Kono N."/>
            <person name="Nakamura H."/>
            <person name="Ohtoshi R."/>
            <person name="Tomita M."/>
            <person name="Numata K."/>
            <person name="Arakawa K."/>
        </authorList>
    </citation>
    <scope>NUCLEOTIDE SEQUENCE [LARGE SCALE GENOMIC DNA]</scope>
</reference>
<gene>
    <name evidence="3" type="ORF">EVAR_4822_1</name>
</gene>
<organism evidence="3 4">
    <name type="scientific">Eumeta variegata</name>
    <name type="common">Bagworm moth</name>
    <name type="synonym">Eumeta japonica</name>
    <dbReference type="NCBI Taxonomy" id="151549"/>
    <lineage>
        <taxon>Eukaryota</taxon>
        <taxon>Metazoa</taxon>
        <taxon>Ecdysozoa</taxon>
        <taxon>Arthropoda</taxon>
        <taxon>Hexapoda</taxon>
        <taxon>Insecta</taxon>
        <taxon>Pterygota</taxon>
        <taxon>Neoptera</taxon>
        <taxon>Endopterygota</taxon>
        <taxon>Lepidoptera</taxon>
        <taxon>Glossata</taxon>
        <taxon>Ditrysia</taxon>
        <taxon>Tineoidea</taxon>
        <taxon>Psychidae</taxon>
        <taxon>Oiketicinae</taxon>
        <taxon>Eumeta</taxon>
    </lineage>
</organism>
<name>A0A4C1SZW0_EUMVA</name>
<dbReference type="EMBL" id="BGZK01000026">
    <property type="protein sequence ID" value="GBP07465.1"/>
    <property type="molecule type" value="Genomic_DNA"/>
</dbReference>
<dbReference type="Proteomes" id="UP000299102">
    <property type="component" value="Unassembled WGS sequence"/>
</dbReference>
<protein>
    <submittedName>
        <fullName evidence="3">Uncharacterized protein</fullName>
    </submittedName>
</protein>
<evidence type="ECO:0000256" key="1">
    <source>
        <dbReference type="SAM" id="MobiDB-lite"/>
    </source>
</evidence>